<dbReference type="EMBL" id="MU151804">
    <property type="protein sequence ID" value="KAF9441722.1"/>
    <property type="molecule type" value="Genomic_DNA"/>
</dbReference>
<dbReference type="Proteomes" id="UP000807342">
    <property type="component" value="Unassembled WGS sequence"/>
</dbReference>
<reference evidence="2" key="1">
    <citation type="submission" date="2020-11" db="EMBL/GenBank/DDBJ databases">
        <authorList>
            <consortium name="DOE Joint Genome Institute"/>
            <person name="Ahrendt S."/>
            <person name="Riley R."/>
            <person name="Andreopoulos W."/>
            <person name="Labutti K."/>
            <person name="Pangilinan J."/>
            <person name="Ruiz-Duenas F.J."/>
            <person name="Barrasa J.M."/>
            <person name="Sanchez-Garcia M."/>
            <person name="Camarero S."/>
            <person name="Miyauchi S."/>
            <person name="Serrano A."/>
            <person name="Linde D."/>
            <person name="Babiker R."/>
            <person name="Drula E."/>
            <person name="Ayuso-Fernandez I."/>
            <person name="Pacheco R."/>
            <person name="Padilla G."/>
            <person name="Ferreira P."/>
            <person name="Barriuso J."/>
            <person name="Kellner H."/>
            <person name="Castanera R."/>
            <person name="Alfaro M."/>
            <person name="Ramirez L."/>
            <person name="Pisabarro A.G."/>
            <person name="Kuo A."/>
            <person name="Tritt A."/>
            <person name="Lipzen A."/>
            <person name="He G."/>
            <person name="Yan M."/>
            <person name="Ng V."/>
            <person name="Cullen D."/>
            <person name="Martin F."/>
            <person name="Rosso M.-N."/>
            <person name="Henrissat B."/>
            <person name="Hibbett D."/>
            <person name="Martinez A.T."/>
            <person name="Grigoriev I.V."/>
        </authorList>
    </citation>
    <scope>NUCLEOTIDE SEQUENCE</scope>
    <source>
        <strain evidence="2">MF-IS2</strain>
    </source>
</reference>
<dbReference type="OrthoDB" id="2861760at2759"/>
<gene>
    <name evidence="2" type="ORF">P691DRAFT_544372</name>
</gene>
<organism evidence="2 3">
    <name type="scientific">Macrolepiota fuliginosa MF-IS2</name>
    <dbReference type="NCBI Taxonomy" id="1400762"/>
    <lineage>
        <taxon>Eukaryota</taxon>
        <taxon>Fungi</taxon>
        <taxon>Dikarya</taxon>
        <taxon>Basidiomycota</taxon>
        <taxon>Agaricomycotina</taxon>
        <taxon>Agaricomycetes</taxon>
        <taxon>Agaricomycetidae</taxon>
        <taxon>Agaricales</taxon>
        <taxon>Agaricineae</taxon>
        <taxon>Agaricaceae</taxon>
        <taxon>Macrolepiota</taxon>
    </lineage>
</organism>
<feature type="region of interest" description="Disordered" evidence="1">
    <location>
        <begin position="121"/>
        <end position="141"/>
    </location>
</feature>
<keyword evidence="3" id="KW-1185">Reference proteome</keyword>
<evidence type="ECO:0000313" key="3">
    <source>
        <dbReference type="Proteomes" id="UP000807342"/>
    </source>
</evidence>
<evidence type="ECO:0000256" key="1">
    <source>
        <dbReference type="SAM" id="MobiDB-lite"/>
    </source>
</evidence>
<accession>A0A9P5X018</accession>
<dbReference type="AlphaFoldDB" id="A0A9P5X018"/>
<comment type="caution">
    <text evidence="2">The sequence shown here is derived from an EMBL/GenBank/DDBJ whole genome shotgun (WGS) entry which is preliminary data.</text>
</comment>
<protein>
    <submittedName>
        <fullName evidence="2">Uncharacterized protein</fullName>
    </submittedName>
</protein>
<name>A0A9P5X018_9AGAR</name>
<sequence length="141" mass="15722">MCMPLLASHPHALEQLEELLLELWDEDGPFRTLELHRVIDPDASYLADFISILNHLHDSTAIKHLAFNNCDPSFVGDVLRILVSGNGENRAQLSRVWGWHRYFTLTAGGLGSGMDDSSTGWVTGSRIQHRDNAKQQSDALA</sequence>
<evidence type="ECO:0000313" key="2">
    <source>
        <dbReference type="EMBL" id="KAF9441722.1"/>
    </source>
</evidence>
<proteinExistence type="predicted"/>